<dbReference type="Proteomes" id="UP000000763">
    <property type="component" value="Chromosome 9"/>
</dbReference>
<keyword evidence="1" id="KW-0800">Toxin</keyword>
<dbReference type="GO" id="GO:0006952">
    <property type="term" value="P:defense response"/>
    <property type="evidence" value="ECO:0007669"/>
    <property type="project" value="UniProtKB-KW"/>
</dbReference>
<organism evidence="3 4">
    <name type="scientific">Oryza sativa subsp. japonica</name>
    <name type="common">Rice</name>
    <dbReference type="NCBI Taxonomy" id="39947"/>
    <lineage>
        <taxon>Eukaryota</taxon>
        <taxon>Viridiplantae</taxon>
        <taxon>Streptophyta</taxon>
        <taxon>Embryophyta</taxon>
        <taxon>Tracheophyta</taxon>
        <taxon>Spermatophyta</taxon>
        <taxon>Magnoliopsida</taxon>
        <taxon>Liliopsida</taxon>
        <taxon>Poales</taxon>
        <taxon>Poaceae</taxon>
        <taxon>BOP clade</taxon>
        <taxon>Oryzoideae</taxon>
        <taxon>Oryzeae</taxon>
        <taxon>Oryzinae</taxon>
        <taxon>Oryza</taxon>
        <taxon>Oryza sativa</taxon>
    </lineage>
</organism>
<keyword evidence="1" id="KW-0611">Plant defense</keyword>
<dbReference type="PANTHER" id="PTHR33453">
    <property type="match status" value="1"/>
</dbReference>
<gene>
    <name evidence="2" type="ORF">OJ1512_E04.44</name>
    <name evidence="3" type="ORF">OSJNBa0018I03.17</name>
</gene>
<evidence type="ECO:0000313" key="2">
    <source>
        <dbReference type="EMBL" id="BAD20031.1"/>
    </source>
</evidence>
<dbReference type="GO" id="GO:0030598">
    <property type="term" value="F:rRNA N-glycosylase activity"/>
    <property type="evidence" value="ECO:0007669"/>
    <property type="project" value="UniProtKB-EC"/>
</dbReference>
<evidence type="ECO:0000313" key="3">
    <source>
        <dbReference type="EMBL" id="BAD20039.1"/>
    </source>
</evidence>
<dbReference type="EMBL" id="AP005744">
    <property type="protein sequence ID" value="BAD20031.1"/>
    <property type="molecule type" value="Genomic_DNA"/>
</dbReference>
<dbReference type="GO" id="GO:0017148">
    <property type="term" value="P:negative regulation of translation"/>
    <property type="evidence" value="ECO:0007669"/>
    <property type="project" value="UniProtKB-KW"/>
</dbReference>
<reference evidence="4" key="3">
    <citation type="journal article" date="2005" name="Nature">
        <title>The map-based sequence of the rice genome.</title>
        <authorList>
            <consortium name="International rice genome sequencing project (IRGSP)"/>
            <person name="Matsumoto T."/>
            <person name="Wu J."/>
            <person name="Kanamori H."/>
            <person name="Katayose Y."/>
            <person name="Fujisawa M."/>
            <person name="Namiki N."/>
            <person name="Mizuno H."/>
            <person name="Yamamoto K."/>
            <person name="Antonio B.A."/>
            <person name="Baba T."/>
            <person name="Sakata K."/>
            <person name="Nagamura Y."/>
            <person name="Aoki H."/>
            <person name="Arikawa K."/>
            <person name="Arita K."/>
            <person name="Bito T."/>
            <person name="Chiden Y."/>
            <person name="Fujitsuka N."/>
            <person name="Fukunaka R."/>
            <person name="Hamada M."/>
            <person name="Harada C."/>
            <person name="Hayashi A."/>
            <person name="Hijishita S."/>
            <person name="Honda M."/>
            <person name="Hosokawa S."/>
            <person name="Ichikawa Y."/>
            <person name="Idonuma A."/>
            <person name="Iijima M."/>
            <person name="Ikeda M."/>
            <person name="Ikeno M."/>
            <person name="Ito K."/>
            <person name="Ito S."/>
            <person name="Ito T."/>
            <person name="Ito Y."/>
            <person name="Ito Y."/>
            <person name="Iwabuchi A."/>
            <person name="Kamiya K."/>
            <person name="Karasawa W."/>
            <person name="Kurita K."/>
            <person name="Katagiri S."/>
            <person name="Kikuta A."/>
            <person name="Kobayashi H."/>
            <person name="Kobayashi N."/>
            <person name="Machita K."/>
            <person name="Maehara T."/>
            <person name="Masukawa M."/>
            <person name="Mizubayashi T."/>
            <person name="Mukai Y."/>
            <person name="Nagasaki H."/>
            <person name="Nagata Y."/>
            <person name="Naito S."/>
            <person name="Nakashima M."/>
            <person name="Nakama Y."/>
            <person name="Nakamichi Y."/>
            <person name="Nakamura M."/>
            <person name="Meguro A."/>
            <person name="Negishi M."/>
            <person name="Ohta I."/>
            <person name="Ohta T."/>
            <person name="Okamoto M."/>
            <person name="Ono N."/>
            <person name="Saji S."/>
            <person name="Sakaguchi M."/>
            <person name="Sakai K."/>
            <person name="Shibata M."/>
            <person name="Shimokawa T."/>
            <person name="Song J."/>
            <person name="Takazaki Y."/>
            <person name="Terasawa K."/>
            <person name="Tsugane M."/>
            <person name="Tsuji K."/>
            <person name="Ueda S."/>
            <person name="Waki K."/>
            <person name="Yamagata H."/>
            <person name="Yamamoto M."/>
            <person name="Yamamoto S."/>
            <person name="Yamane H."/>
            <person name="Yoshiki S."/>
            <person name="Yoshihara R."/>
            <person name="Yukawa K."/>
            <person name="Zhong H."/>
            <person name="Yano M."/>
            <person name="Yuan Q."/>
            <person name="Ouyang S."/>
            <person name="Liu J."/>
            <person name="Jones K.M."/>
            <person name="Gansberger K."/>
            <person name="Moffat K."/>
            <person name="Hill J."/>
            <person name="Bera J."/>
            <person name="Fadrosh D."/>
            <person name="Jin S."/>
            <person name="Johri S."/>
            <person name="Kim M."/>
            <person name="Overton L."/>
            <person name="Reardon M."/>
            <person name="Tsitrin T."/>
            <person name="Vuong H."/>
            <person name="Weaver B."/>
            <person name="Ciecko A."/>
            <person name="Tallon L."/>
            <person name="Jackson J."/>
            <person name="Pai G."/>
            <person name="Aken S.V."/>
            <person name="Utterback T."/>
            <person name="Reidmuller S."/>
            <person name="Feldblyum T."/>
            <person name="Hsiao J."/>
            <person name="Zismann V."/>
            <person name="Iobst S."/>
            <person name="de Vazeille A.R."/>
            <person name="Buell C.R."/>
            <person name="Ying K."/>
            <person name="Li Y."/>
            <person name="Lu T."/>
            <person name="Huang Y."/>
            <person name="Zhao Q."/>
            <person name="Feng Q."/>
            <person name="Zhang L."/>
            <person name="Zhu J."/>
            <person name="Weng Q."/>
            <person name="Mu J."/>
            <person name="Lu Y."/>
            <person name="Fan D."/>
            <person name="Liu Y."/>
            <person name="Guan J."/>
            <person name="Zhang Y."/>
            <person name="Yu S."/>
            <person name="Liu X."/>
            <person name="Zhang Y."/>
            <person name="Hong G."/>
            <person name="Han B."/>
            <person name="Choisne N."/>
            <person name="Demange N."/>
            <person name="Orjeda G."/>
            <person name="Samain S."/>
            <person name="Cattolico L."/>
            <person name="Pelletier E."/>
            <person name="Couloux A."/>
            <person name="Segurens B."/>
            <person name="Wincker P."/>
            <person name="D'Hont A."/>
            <person name="Scarpelli C."/>
            <person name="Weissenbach J."/>
            <person name="Salanoubat M."/>
            <person name="Quetier F."/>
            <person name="Yu Y."/>
            <person name="Kim H.R."/>
            <person name="Rambo T."/>
            <person name="Currie J."/>
            <person name="Collura K."/>
            <person name="Luo M."/>
            <person name="Yang T."/>
            <person name="Ammiraju J.S.S."/>
            <person name="Engler F."/>
            <person name="Soderlund C."/>
            <person name="Wing R.A."/>
            <person name="Palmer L.E."/>
            <person name="de la Bastide M."/>
            <person name="Spiegel L."/>
            <person name="Nascimento L."/>
            <person name="Zutavern T."/>
            <person name="O'Shaughnessy A."/>
            <person name="Dike S."/>
            <person name="Dedhia N."/>
            <person name="Preston R."/>
            <person name="Balija V."/>
            <person name="McCombie W.R."/>
            <person name="Chow T."/>
            <person name="Chen H."/>
            <person name="Chung M."/>
            <person name="Chen C."/>
            <person name="Shaw J."/>
            <person name="Wu H."/>
            <person name="Hsiao K."/>
            <person name="Chao Y."/>
            <person name="Chu M."/>
            <person name="Cheng C."/>
            <person name="Hour A."/>
            <person name="Lee P."/>
            <person name="Lin S."/>
            <person name="Lin Y."/>
            <person name="Liou J."/>
            <person name="Liu S."/>
            <person name="Hsing Y."/>
            <person name="Raghuvanshi S."/>
            <person name="Mohanty A."/>
            <person name="Bharti A.K."/>
            <person name="Gaur A."/>
            <person name="Gupta V."/>
            <person name="Kumar D."/>
            <person name="Ravi V."/>
            <person name="Vij S."/>
            <person name="Kapur A."/>
            <person name="Khurana P."/>
            <person name="Khurana P."/>
            <person name="Khurana J.P."/>
            <person name="Tyagi A.K."/>
            <person name="Gaikwad K."/>
            <person name="Singh A."/>
            <person name="Dalal V."/>
            <person name="Srivastava S."/>
            <person name="Dixit A."/>
            <person name="Pal A.K."/>
            <person name="Ghazi I.A."/>
            <person name="Yadav M."/>
            <person name="Pandit A."/>
            <person name="Bhargava A."/>
            <person name="Sureshbabu K."/>
            <person name="Batra K."/>
            <person name="Sharma T.R."/>
            <person name="Mohapatra T."/>
            <person name="Singh N.K."/>
            <person name="Messing J."/>
            <person name="Nelson A.B."/>
            <person name="Fuks G."/>
            <person name="Kavchok S."/>
            <person name="Keizer G."/>
            <person name="Linton E."/>
            <person name="Llaca V."/>
            <person name="Song R."/>
            <person name="Tanyolac B."/>
            <person name="Young S."/>
            <person name="Ho-Il K."/>
            <person name="Hahn J.H."/>
            <person name="Sangsakoo G."/>
            <person name="Vanavichit A."/>
            <person name="de Mattos Luiz.A.T."/>
            <person name="Zimmer P.D."/>
            <person name="Malone G."/>
            <person name="Dellagostin O."/>
            <person name="de Oliveira A.C."/>
            <person name="Bevan M."/>
            <person name="Bancroft I."/>
            <person name="Minx P."/>
            <person name="Cordum H."/>
            <person name="Wilson R."/>
            <person name="Cheng Z."/>
            <person name="Jin W."/>
            <person name="Jiang J."/>
            <person name="Leong S.A."/>
            <person name="Iwama H."/>
            <person name="Gojobori T."/>
            <person name="Itoh T."/>
            <person name="Niimura Y."/>
            <person name="Fujii Y."/>
            <person name="Habara T."/>
            <person name="Sakai H."/>
            <person name="Sato Y."/>
            <person name="Wilson G."/>
            <person name="Kumar K."/>
            <person name="McCouch S."/>
            <person name="Juretic N."/>
            <person name="Hoen D."/>
            <person name="Wright S."/>
            <person name="Bruskiewich R."/>
            <person name="Bureau T."/>
            <person name="Miyao A."/>
            <person name="Hirochika H."/>
            <person name="Nishikawa T."/>
            <person name="Kadowaki K."/>
            <person name="Sugiura M."/>
            <person name="Burr B."/>
            <person name="Sasaki T."/>
        </authorList>
    </citation>
    <scope>NUCLEOTIDE SEQUENCE [LARGE SCALE GENOMIC DNA]</scope>
    <source>
        <strain evidence="4">cv. Nipponbare</strain>
    </source>
</reference>
<evidence type="ECO:0000313" key="4">
    <source>
        <dbReference type="Proteomes" id="UP000000763"/>
    </source>
</evidence>
<reference evidence="4" key="4">
    <citation type="journal article" date="2008" name="Nucleic Acids Res.">
        <title>The rice annotation project database (RAP-DB): 2008 update.</title>
        <authorList>
            <consortium name="The rice annotation project (RAP)"/>
        </authorList>
    </citation>
    <scope>GENOME REANNOTATION</scope>
    <source>
        <strain evidence="4">cv. Nipponbare</strain>
    </source>
</reference>
<dbReference type="EC" id="3.2.2.22" evidence="1"/>
<reference evidence="2" key="1">
    <citation type="submission" date="2002-09" db="EMBL/GenBank/DDBJ databases">
        <title>Oryza sativa nipponbare(GA3) genomic DNA, chromosome 9, BAC clone:OJ1512_E04.</title>
        <authorList>
            <person name="Sasaki T."/>
            <person name="Matsumoto T."/>
            <person name="Hattori M."/>
            <person name="Sakaki Y."/>
            <person name="Katayose Y."/>
        </authorList>
    </citation>
    <scope>NUCLEOTIDE SEQUENCE</scope>
</reference>
<dbReference type="InterPro" id="IPR001574">
    <property type="entry name" value="Ribosome_inactivat_prot"/>
</dbReference>
<sequence>MAEDKFHFPIGDPEGRGTKNTYASLVSSIVTRITTRAMATVEGKPVCGPSGYFEIILFPKPGTQFAAKHANGRVRLLFNYQNLYLVAFKVQGKWHKFKDLTPKIAPDYASIKRKKHCEAKNLPFESNYGVRGMAANLAQLKVSRQTPLQIYKMLSLYDPEHNAGMVRLSDLQKMLFKTCAVFPEVFRFPLLKKRVVYLMGKTADEESTVGEQHTDLFQNWGDCCMALRMGRQAFTPMADLDIYTFDQLLSTIGAVLPV</sequence>
<proteinExistence type="inferred from homology"/>
<dbReference type="AlphaFoldDB" id="A0A0N7KQD0"/>
<name>A0A0N7KQD0_ORYSJ</name>
<reference evidence="3" key="2">
    <citation type="submission" date="2002-09" db="EMBL/GenBank/DDBJ databases">
        <title>Oryza sativa nipponbare(GA3) genomic DNA, chromosome 9, BAC clone:OSJNBa0018I03.</title>
        <authorList>
            <person name="Sasaki T."/>
            <person name="Matsumoto T."/>
            <person name="Katayose Y."/>
        </authorList>
    </citation>
    <scope>NUCLEOTIDE SEQUENCE</scope>
</reference>
<dbReference type="EMBL" id="AP005746">
    <property type="protein sequence ID" value="BAD20039.1"/>
    <property type="molecule type" value="Genomic_DNA"/>
</dbReference>
<dbReference type="Gene3D" id="3.40.420.10">
    <property type="entry name" value="Ricin (A subunit), domain 1"/>
    <property type="match status" value="1"/>
</dbReference>
<dbReference type="Gramene" id="Os09t0120600-00">
    <property type="protein sequence ID" value="Os09t0120600-00"/>
    <property type="gene ID" value="Os09g0120600"/>
</dbReference>
<keyword evidence="1" id="KW-0652">Protein synthesis inhibitor</keyword>
<dbReference type="OMA" id="CCMALRM"/>
<comment type="catalytic activity">
    <reaction evidence="1">
        <text>Endohydrolysis of the N-glycosidic bond at one specific adenosine on the 28S rRNA.</text>
        <dbReference type="EC" id="3.2.2.22"/>
    </reaction>
</comment>
<dbReference type="InterPro" id="IPR036041">
    <property type="entry name" value="Ribosome-inact_prot_sf"/>
</dbReference>
<dbReference type="GO" id="GO:0090729">
    <property type="term" value="F:toxin activity"/>
    <property type="evidence" value="ECO:0007669"/>
    <property type="project" value="UniProtKB-KW"/>
</dbReference>
<comment type="similarity">
    <text evidence="1">Belongs to the ribosome-inactivating protein family.</text>
</comment>
<dbReference type="SMR" id="A0A0N7KQD0"/>
<evidence type="ECO:0000256" key="1">
    <source>
        <dbReference type="RuleBase" id="RU004915"/>
    </source>
</evidence>
<dbReference type="SUPFAM" id="SSF56371">
    <property type="entry name" value="Ribosome inactivating proteins (RIP)"/>
    <property type="match status" value="1"/>
</dbReference>
<accession>A0A0N7KQD0</accession>
<dbReference type="PANTHER" id="PTHR33453:SF21">
    <property type="entry name" value="RRNA N-GLYCOSYLASE"/>
    <property type="match status" value="1"/>
</dbReference>
<protein>
    <recommendedName>
        <fullName evidence="1">rRNA N-glycosylase</fullName>
        <ecNumber evidence="1">3.2.2.22</ecNumber>
    </recommendedName>
</protein>
<keyword evidence="1" id="KW-0378">Hydrolase</keyword>
<dbReference type="Pfam" id="PF00161">
    <property type="entry name" value="RIP"/>
    <property type="match status" value="1"/>
</dbReference>
<dbReference type="InterPro" id="IPR016138">
    <property type="entry name" value="Ribosome_inactivat_prot_sub1"/>
</dbReference>